<organism evidence="3 4">
    <name type="scientific">Teredinibacter turnerae (strain ATCC 39867 / T7901)</name>
    <dbReference type="NCBI Taxonomy" id="377629"/>
    <lineage>
        <taxon>Bacteria</taxon>
        <taxon>Pseudomonadati</taxon>
        <taxon>Pseudomonadota</taxon>
        <taxon>Gammaproteobacteria</taxon>
        <taxon>Cellvibrionales</taxon>
        <taxon>Cellvibrionaceae</taxon>
        <taxon>Teredinibacter</taxon>
    </lineage>
</organism>
<feature type="domain" description="Rhodanese" evidence="2">
    <location>
        <begin position="163"/>
        <end position="273"/>
    </location>
</feature>
<dbReference type="OrthoDB" id="9781034at2"/>
<dbReference type="InterPro" id="IPR001307">
    <property type="entry name" value="Thiosulphate_STrfase_CS"/>
</dbReference>
<keyword evidence="1" id="KW-0677">Repeat</keyword>
<dbReference type="PROSITE" id="PS50206">
    <property type="entry name" value="RHODANESE_3"/>
    <property type="match status" value="2"/>
</dbReference>
<dbReference type="PROSITE" id="PS00380">
    <property type="entry name" value="RHODANESE_1"/>
    <property type="match status" value="1"/>
</dbReference>
<feature type="domain" description="Rhodanese" evidence="2">
    <location>
        <begin position="29"/>
        <end position="133"/>
    </location>
</feature>
<dbReference type="AlphaFoldDB" id="C5BRI9"/>
<dbReference type="InterPro" id="IPR001763">
    <property type="entry name" value="Rhodanese-like_dom"/>
</dbReference>
<dbReference type="InterPro" id="IPR036873">
    <property type="entry name" value="Rhodanese-like_dom_sf"/>
</dbReference>
<dbReference type="Pfam" id="PF00581">
    <property type="entry name" value="Rhodanese"/>
    <property type="match status" value="2"/>
</dbReference>
<dbReference type="STRING" id="377629.TERTU_3570"/>
<accession>C5BRI9</accession>
<reference evidence="3 4" key="1">
    <citation type="journal article" date="2009" name="PLoS ONE">
        <title>The complete genome of Teredinibacter turnerae T7901: an intracellular endosymbiont of marine wood-boring bivalves (shipworms).</title>
        <authorList>
            <person name="Yang J.C."/>
            <person name="Madupu R."/>
            <person name="Durkin A.S."/>
            <person name="Ekborg N.A."/>
            <person name="Pedamallu C.S."/>
            <person name="Hostetler J.B."/>
            <person name="Radune D."/>
            <person name="Toms B.S."/>
            <person name="Henrissat B."/>
            <person name="Coutinho P.M."/>
            <person name="Schwarz S."/>
            <person name="Field L."/>
            <person name="Trindade-Silva A.E."/>
            <person name="Soares C.A.G."/>
            <person name="Elshahawi S."/>
            <person name="Hanora A."/>
            <person name="Schmidt E.W."/>
            <person name="Haygood M.G."/>
            <person name="Posfai J."/>
            <person name="Benner J."/>
            <person name="Madinger C."/>
            <person name="Nove J."/>
            <person name="Anton B."/>
            <person name="Chaudhary K."/>
            <person name="Foster J."/>
            <person name="Holman A."/>
            <person name="Kumar S."/>
            <person name="Lessard P.A."/>
            <person name="Luyten Y.A."/>
            <person name="Slatko B."/>
            <person name="Wood N."/>
            <person name="Wu B."/>
            <person name="Teplitski M."/>
            <person name="Mougous J.D."/>
            <person name="Ward N."/>
            <person name="Eisen J.A."/>
            <person name="Badger J.H."/>
            <person name="Distel D.L."/>
        </authorList>
    </citation>
    <scope>NUCLEOTIDE SEQUENCE [LARGE SCALE GENOMIC DNA]</scope>
    <source>
        <strain evidence="4">ATCC 39867 / T7901</strain>
    </source>
</reference>
<evidence type="ECO:0000256" key="1">
    <source>
        <dbReference type="ARBA" id="ARBA00022737"/>
    </source>
</evidence>
<dbReference type="SUPFAM" id="SSF52821">
    <property type="entry name" value="Rhodanese/Cell cycle control phosphatase"/>
    <property type="match status" value="2"/>
</dbReference>
<dbReference type="EMBL" id="CP001614">
    <property type="protein sequence ID" value="ACR14612.1"/>
    <property type="molecule type" value="Genomic_DNA"/>
</dbReference>
<dbReference type="eggNOG" id="COG2897">
    <property type="taxonomic scope" value="Bacteria"/>
</dbReference>
<dbReference type="RefSeq" id="WP_015820726.1">
    <property type="nucleotide sequence ID" value="NC_012997.1"/>
</dbReference>
<dbReference type="InterPro" id="IPR051126">
    <property type="entry name" value="Thiosulfate_sulfurtransferase"/>
</dbReference>
<dbReference type="PANTHER" id="PTHR43855:SF1">
    <property type="entry name" value="THIOSULFATE SULFURTRANSFERASE"/>
    <property type="match status" value="1"/>
</dbReference>
<dbReference type="CDD" id="cd01449">
    <property type="entry name" value="TST_Repeat_2"/>
    <property type="match status" value="1"/>
</dbReference>
<proteinExistence type="predicted"/>
<evidence type="ECO:0000313" key="3">
    <source>
        <dbReference type="EMBL" id="ACR14612.1"/>
    </source>
</evidence>
<protein>
    <recommendedName>
        <fullName evidence="2">Rhodanese domain-containing protein</fullName>
    </recommendedName>
</protein>
<evidence type="ECO:0000259" key="2">
    <source>
        <dbReference type="PROSITE" id="PS50206"/>
    </source>
</evidence>
<dbReference type="CDD" id="cd01448">
    <property type="entry name" value="TST_Repeat_1"/>
    <property type="match status" value="1"/>
</dbReference>
<dbReference type="Gene3D" id="3.40.250.10">
    <property type="entry name" value="Rhodanese-like domain"/>
    <property type="match status" value="2"/>
</dbReference>
<keyword evidence="4" id="KW-1185">Reference proteome</keyword>
<gene>
    <name evidence="3" type="ordered locus">TERTU_3570</name>
</gene>
<name>C5BRI9_TERTT</name>
<evidence type="ECO:0000313" key="4">
    <source>
        <dbReference type="Proteomes" id="UP000009080"/>
    </source>
</evidence>
<dbReference type="Proteomes" id="UP000009080">
    <property type="component" value="Chromosome"/>
</dbReference>
<sequence>MATTELPLLIEPQDLAAFLAENPQPDTPICIVDLSSEQSYQSGHIPGAVHLPAQALICGYPPAAGKLPGDEQLNRVFSHLGLTPDTHFIVYDDEGGGWAGRFIWTLDVIGHQQYSYVNGGILAWRGEGLPVETQENLAQPTDVNVQIHEQPIAEIPYILGELGNQGFVIWDARSPEEYRGEKILAQKGGHIPGAINCEWTSLMDPDNHFRVLTDAEERLGILGIRKGQSIVTHCQSHHRSGFTYLVGKILGFSIKGYHGSWSEWGNHPDTPVEEASL</sequence>
<dbReference type="PANTHER" id="PTHR43855">
    <property type="entry name" value="THIOSULFATE SULFURTRANSFERASE"/>
    <property type="match status" value="1"/>
</dbReference>
<dbReference type="SMART" id="SM00450">
    <property type="entry name" value="RHOD"/>
    <property type="match status" value="2"/>
</dbReference>
<dbReference type="HOGENOM" id="CLU_031618_1_7_6"/>
<dbReference type="GO" id="GO:0004792">
    <property type="term" value="F:thiosulfate-cyanide sulfurtransferase activity"/>
    <property type="evidence" value="ECO:0007669"/>
    <property type="project" value="InterPro"/>
</dbReference>
<dbReference type="KEGG" id="ttu:TERTU_3570"/>